<keyword evidence="7" id="KW-0805">Transcription regulation</keyword>
<evidence type="ECO:0000256" key="6">
    <source>
        <dbReference type="ARBA" id="ARBA00022833"/>
    </source>
</evidence>
<dbReference type="HOGENOM" id="CLU_005714_2_2_1"/>
<dbReference type="InterPro" id="IPR000967">
    <property type="entry name" value="Znf_NFX1"/>
</dbReference>
<keyword evidence="4" id="KW-0677">Repeat</keyword>
<evidence type="ECO:0000256" key="10">
    <source>
        <dbReference type="PROSITE-ProRule" id="PRU00175"/>
    </source>
</evidence>
<dbReference type="Pfam" id="PF01422">
    <property type="entry name" value="zf-NF-X1"/>
    <property type="match status" value="5"/>
</dbReference>
<dbReference type="GO" id="GO:0005634">
    <property type="term" value="C:nucleus"/>
    <property type="evidence" value="ECO:0007669"/>
    <property type="project" value="UniProtKB-SubCell"/>
</dbReference>
<proteinExistence type="inferred from homology"/>
<dbReference type="GO" id="GO:0005737">
    <property type="term" value="C:cytoplasm"/>
    <property type="evidence" value="ECO:0007669"/>
    <property type="project" value="EnsemblFungi"/>
</dbReference>
<dbReference type="InterPro" id="IPR034078">
    <property type="entry name" value="NFX1_fam"/>
</dbReference>
<feature type="compositionally biased region" description="Acidic residues" evidence="11">
    <location>
        <begin position="52"/>
        <end position="64"/>
    </location>
</feature>
<evidence type="ECO:0000313" key="14">
    <source>
        <dbReference type="EMBL" id="CCH59421.1"/>
    </source>
</evidence>
<dbReference type="PROSITE" id="PS00197">
    <property type="entry name" value="2FE2S_FER_1"/>
    <property type="match status" value="1"/>
</dbReference>
<comment type="similarity">
    <text evidence="2">Belongs to the NFX1 family.</text>
</comment>
<evidence type="ECO:0000259" key="13">
    <source>
        <dbReference type="PROSITE" id="PS51061"/>
    </source>
</evidence>
<dbReference type="InParanoid" id="I2GZ69"/>
<sequence length="995" mass="112446">MVQDKEQEQDQETINKQQSSNGKLFKGHSLVLEFSDDDASDSGSDNNSDLSRDEDESDVDTDNEYEEDLMYYERAVREIAKGDSYQCMICTVEMDHTCKMYACRHCYRVFDYDCIREWALKSTQKTVDKTWKCPNCYHSSKKVPLKDRPTCWCGKVVNPDPNPLDPNSCGQTCNANICPHKCLKQCHLGSHPECTQLLKITCRCGRETKDIYCHESRRQKSIFHCDQECGLTLPCGIHKCRRKCHSGLCGSCPELLIDENVSGKIKCYCGLHSLKEMNCKDVAFPSSGKISRNQEDKEWVGIFDCKEMRSVSYTCNEHVFVEGCIAPPTLPSTVVCPFSPNLLKTCPCGKTALQDMDCERTKCTDPIPTCDNVCNKILKCGKHRCPFTCHTGKCMDPCIQIDKMDCACERRTFLVPCQFKGKPVCKFKCESLMSCRRHRCMEYCCSGRPYAERRKKTILRSSDRNDETLVEAEHVCLKDCNLKLSCGIHTCQRKCHPGPCPPCLESDSNDLVCPCGKTVIPAPVRCGTTLPPCKYPCIKVIRGESDCGHKPMPHSCHSLDQPCPVCTAPVFKPCKCGKKDKVRTMCFQEDVSCGLPCGLPLKDCYHKCQKRCHLPGECQNTCIQICNAKRSNCSHGCTQRCHKNAPCPDIPCTVPVTVVCDCGRRKLVKPCSSTSTIDSVTITSHLECDEECMLLLRRMELKAAFGIVNGLGDDKTSVAIERIQNRISVAKAYEELELPFVEAVLTVYAKQPKWCSQIEGILNKFMDEKLKSSLHFKHMKAPQRSFVHNLADAYKIYSESQDPEPVRSVFVKKLTNGTSSKPILTLEEALPLYESFKEVQKEKKKQEYEARTHKTLINVEAETQTQQSATKYNGFLIKNLVKGTTEEDLERIFGESLKPTLVKDPQYLVMDESHHGFICPADYAEISINVERDMEQLIGFFDSLCKEHFIGDIVELCNIDEALLQENVDLEDSEEEKLTSPEVENDSDIHDSPKN</sequence>
<dbReference type="RefSeq" id="XP_004178940.1">
    <property type="nucleotide sequence ID" value="XM_004178892.1"/>
</dbReference>
<dbReference type="GO" id="GO:0000977">
    <property type="term" value="F:RNA polymerase II transcription regulatory region sequence-specific DNA binding"/>
    <property type="evidence" value="ECO:0007669"/>
    <property type="project" value="TreeGrafter"/>
</dbReference>
<evidence type="ECO:0000256" key="7">
    <source>
        <dbReference type="ARBA" id="ARBA00023015"/>
    </source>
</evidence>
<keyword evidence="3" id="KW-0479">Metal-binding</keyword>
<dbReference type="eggNOG" id="KOG1952">
    <property type="taxonomic scope" value="Eukaryota"/>
</dbReference>
<organism evidence="14 15">
    <name type="scientific">Henningerozyma blattae (strain ATCC 34711 / CBS 6284 / DSM 70876 / NBRC 10599 / NRRL Y-10934 / UCD 77-7)</name>
    <name type="common">Yeast</name>
    <name type="synonym">Tetrapisispora blattae</name>
    <dbReference type="NCBI Taxonomy" id="1071380"/>
    <lineage>
        <taxon>Eukaryota</taxon>
        <taxon>Fungi</taxon>
        <taxon>Dikarya</taxon>
        <taxon>Ascomycota</taxon>
        <taxon>Saccharomycotina</taxon>
        <taxon>Saccharomycetes</taxon>
        <taxon>Saccharomycetales</taxon>
        <taxon>Saccharomycetaceae</taxon>
        <taxon>Henningerozyma</taxon>
    </lineage>
</organism>
<dbReference type="InterPro" id="IPR036867">
    <property type="entry name" value="R3H_dom_sf"/>
</dbReference>
<dbReference type="InterPro" id="IPR006058">
    <property type="entry name" value="2Fe2S_fd_BS"/>
</dbReference>
<feature type="compositionally biased region" description="Polar residues" evidence="11">
    <location>
        <begin position="12"/>
        <end position="22"/>
    </location>
</feature>
<gene>
    <name evidence="14" type="primary">TBLA0B05950</name>
    <name evidence="14" type="ORF">TBLA_0B05950</name>
</gene>
<dbReference type="GO" id="GO:0070651">
    <property type="term" value="P:nonfunctional rRNA decay"/>
    <property type="evidence" value="ECO:0007669"/>
    <property type="project" value="EnsemblFungi"/>
</dbReference>
<evidence type="ECO:0000256" key="2">
    <source>
        <dbReference type="ARBA" id="ARBA00007269"/>
    </source>
</evidence>
<comment type="subcellular location">
    <subcellularLocation>
        <location evidence="1">Nucleus</location>
    </subcellularLocation>
</comment>
<evidence type="ECO:0000256" key="9">
    <source>
        <dbReference type="ARBA" id="ARBA00023242"/>
    </source>
</evidence>
<evidence type="ECO:0000256" key="4">
    <source>
        <dbReference type="ARBA" id="ARBA00022737"/>
    </source>
</evidence>
<dbReference type="CDD" id="cd06008">
    <property type="entry name" value="NF-X1-zinc-finger"/>
    <property type="match status" value="4"/>
</dbReference>
<reference evidence="14 15" key="1">
    <citation type="journal article" date="2011" name="Proc. Natl. Acad. Sci. U.S.A.">
        <title>Evolutionary erosion of yeast sex chromosomes by mating-type switching accidents.</title>
        <authorList>
            <person name="Gordon J.L."/>
            <person name="Armisen D."/>
            <person name="Proux-Wera E."/>
            <person name="Oheigeartaigh S.S."/>
            <person name="Byrne K.P."/>
            <person name="Wolfe K.H."/>
        </authorList>
    </citation>
    <scope>NUCLEOTIDE SEQUENCE [LARGE SCALE GENOMIC DNA]</scope>
    <source>
        <strain evidence="15">ATCC 34711 / CBS 6284 / DSM 70876 / NBRC 10599 / NRRL Y-10934 / UCD 77-7</strain>
    </source>
</reference>
<dbReference type="EMBL" id="HE806317">
    <property type="protein sequence ID" value="CCH59421.1"/>
    <property type="molecule type" value="Genomic_DNA"/>
</dbReference>
<evidence type="ECO:0000259" key="12">
    <source>
        <dbReference type="PROSITE" id="PS50089"/>
    </source>
</evidence>
<dbReference type="Gene3D" id="3.30.1370.50">
    <property type="entry name" value="R3H-like domain"/>
    <property type="match status" value="1"/>
</dbReference>
<dbReference type="PANTHER" id="PTHR12360:SF12">
    <property type="entry name" value="TRANSCRIPTIONAL REPRESSOR NF-X1"/>
    <property type="match status" value="1"/>
</dbReference>
<dbReference type="SMART" id="SM00393">
    <property type="entry name" value="R3H"/>
    <property type="match status" value="1"/>
</dbReference>
<keyword evidence="8" id="KW-0804">Transcription</keyword>
<feature type="domain" description="RING-type" evidence="12">
    <location>
        <begin position="87"/>
        <end position="136"/>
    </location>
</feature>
<dbReference type="GeneID" id="14494771"/>
<accession>I2GZ69</accession>
<dbReference type="GO" id="GO:0000122">
    <property type="term" value="P:negative regulation of transcription by RNA polymerase II"/>
    <property type="evidence" value="ECO:0007669"/>
    <property type="project" value="TreeGrafter"/>
</dbReference>
<dbReference type="AlphaFoldDB" id="I2GZ69"/>
<feature type="region of interest" description="Disordered" evidence="11">
    <location>
        <begin position="968"/>
        <end position="995"/>
    </location>
</feature>
<dbReference type="InterPro" id="IPR001841">
    <property type="entry name" value="Znf_RING"/>
</dbReference>
<dbReference type="SMART" id="SM00438">
    <property type="entry name" value="ZnF_NFX"/>
    <property type="match status" value="8"/>
</dbReference>
<evidence type="ECO:0000256" key="11">
    <source>
        <dbReference type="SAM" id="MobiDB-lite"/>
    </source>
</evidence>
<dbReference type="GO" id="GO:0000981">
    <property type="term" value="F:DNA-binding transcription factor activity, RNA polymerase II-specific"/>
    <property type="evidence" value="ECO:0007669"/>
    <property type="project" value="TreeGrafter"/>
</dbReference>
<dbReference type="STRING" id="1071380.I2GZ69"/>
<name>I2GZ69_HENB6</name>
<dbReference type="InterPro" id="IPR034077">
    <property type="entry name" value="R3H_FAP1"/>
</dbReference>
<feature type="region of interest" description="Disordered" evidence="11">
    <location>
        <begin position="1"/>
        <end position="64"/>
    </location>
</feature>
<dbReference type="SUPFAM" id="SSF57850">
    <property type="entry name" value="RING/U-box"/>
    <property type="match status" value="1"/>
</dbReference>
<evidence type="ECO:0008006" key="16">
    <source>
        <dbReference type="Google" id="ProtNLM"/>
    </source>
</evidence>
<dbReference type="FunCoup" id="I2GZ69">
    <property type="interactions" value="1066"/>
</dbReference>
<feature type="domain" description="R3H" evidence="13">
    <location>
        <begin position="752"/>
        <end position="815"/>
    </location>
</feature>
<dbReference type="OMA" id="KCQSVCH"/>
<dbReference type="PANTHER" id="PTHR12360">
    <property type="entry name" value="NUCLEAR TRANSCRIPTION FACTOR, X-BOX BINDING 1 NFX1"/>
    <property type="match status" value="1"/>
</dbReference>
<evidence type="ECO:0000256" key="8">
    <source>
        <dbReference type="ARBA" id="ARBA00023163"/>
    </source>
</evidence>
<dbReference type="InterPro" id="IPR001374">
    <property type="entry name" value="R3H_dom"/>
</dbReference>
<evidence type="ECO:0000256" key="5">
    <source>
        <dbReference type="ARBA" id="ARBA00022771"/>
    </source>
</evidence>
<dbReference type="Proteomes" id="UP000002866">
    <property type="component" value="Chromosome 2"/>
</dbReference>
<dbReference type="OrthoDB" id="6512771at2759"/>
<keyword evidence="5 10" id="KW-0863">Zinc-finger</keyword>
<dbReference type="GO" id="GO:0051537">
    <property type="term" value="F:2 iron, 2 sulfur cluster binding"/>
    <property type="evidence" value="ECO:0007669"/>
    <property type="project" value="InterPro"/>
</dbReference>
<dbReference type="SUPFAM" id="SSF82708">
    <property type="entry name" value="R3H domain"/>
    <property type="match status" value="1"/>
</dbReference>
<keyword evidence="9" id="KW-0539">Nucleus</keyword>
<evidence type="ECO:0000256" key="1">
    <source>
        <dbReference type="ARBA" id="ARBA00004123"/>
    </source>
</evidence>
<protein>
    <recommendedName>
        <fullName evidence="16">R3H domain-containing protein</fullName>
    </recommendedName>
</protein>
<keyword evidence="6" id="KW-0862">Zinc</keyword>
<dbReference type="GO" id="GO:0008270">
    <property type="term" value="F:zinc ion binding"/>
    <property type="evidence" value="ECO:0007669"/>
    <property type="project" value="UniProtKB-KW"/>
</dbReference>
<dbReference type="KEGG" id="tbl:TBLA_0B05950"/>
<dbReference type="PROSITE" id="PS51061">
    <property type="entry name" value="R3H"/>
    <property type="match status" value="1"/>
</dbReference>
<keyword evidence="15" id="KW-1185">Reference proteome</keyword>
<dbReference type="Pfam" id="PF01424">
    <property type="entry name" value="R3H"/>
    <property type="match status" value="1"/>
</dbReference>
<dbReference type="CDD" id="cd06006">
    <property type="entry name" value="R3H_unknown_2"/>
    <property type="match status" value="1"/>
</dbReference>
<evidence type="ECO:0000313" key="15">
    <source>
        <dbReference type="Proteomes" id="UP000002866"/>
    </source>
</evidence>
<evidence type="ECO:0000256" key="3">
    <source>
        <dbReference type="ARBA" id="ARBA00022723"/>
    </source>
</evidence>
<dbReference type="PROSITE" id="PS50089">
    <property type="entry name" value="ZF_RING_2"/>
    <property type="match status" value="1"/>
</dbReference>